<comment type="subcellular location">
    <subcellularLocation>
        <location evidence="1">Cell membrane</location>
        <topology evidence="1">Multi-pass membrane protein</topology>
    </subcellularLocation>
</comment>
<dbReference type="GO" id="GO:0006865">
    <property type="term" value="P:amino acid transport"/>
    <property type="evidence" value="ECO:0007669"/>
    <property type="project" value="InterPro"/>
</dbReference>
<keyword evidence="4 6" id="KW-1133">Transmembrane helix</keyword>
<dbReference type="Proteomes" id="UP000268007">
    <property type="component" value="Unassembled WGS sequence"/>
</dbReference>
<evidence type="ECO:0000256" key="6">
    <source>
        <dbReference type="SAM" id="Phobius"/>
    </source>
</evidence>
<comment type="caution">
    <text evidence="7">The sequence shown here is derived from an EMBL/GenBank/DDBJ whole genome shotgun (WGS) entry which is preliminary data.</text>
</comment>
<evidence type="ECO:0000313" key="8">
    <source>
        <dbReference type="Proteomes" id="UP000268007"/>
    </source>
</evidence>
<organism evidence="7 8">
    <name type="scientific">Mucilaginibacter gracilis</name>
    <dbReference type="NCBI Taxonomy" id="423350"/>
    <lineage>
        <taxon>Bacteria</taxon>
        <taxon>Pseudomonadati</taxon>
        <taxon>Bacteroidota</taxon>
        <taxon>Sphingobacteriia</taxon>
        <taxon>Sphingobacteriales</taxon>
        <taxon>Sphingobacteriaceae</taxon>
        <taxon>Mucilaginibacter</taxon>
    </lineage>
</organism>
<feature type="transmembrane region" description="Helical" evidence="6">
    <location>
        <begin position="6"/>
        <end position="26"/>
    </location>
</feature>
<dbReference type="Pfam" id="PF01810">
    <property type="entry name" value="LysE"/>
    <property type="match status" value="1"/>
</dbReference>
<feature type="transmembrane region" description="Helical" evidence="6">
    <location>
        <begin position="38"/>
        <end position="60"/>
    </location>
</feature>
<dbReference type="EMBL" id="RBKU01000001">
    <property type="protein sequence ID" value="RKR80200.1"/>
    <property type="molecule type" value="Genomic_DNA"/>
</dbReference>
<keyword evidence="2" id="KW-1003">Cell membrane</keyword>
<reference evidence="7 8" key="1">
    <citation type="submission" date="2018-10" db="EMBL/GenBank/DDBJ databases">
        <title>Genomic Encyclopedia of Archaeal and Bacterial Type Strains, Phase II (KMG-II): from individual species to whole genera.</title>
        <authorList>
            <person name="Goeker M."/>
        </authorList>
    </citation>
    <scope>NUCLEOTIDE SEQUENCE [LARGE SCALE GENOMIC DNA]</scope>
    <source>
        <strain evidence="7 8">DSM 18602</strain>
    </source>
</reference>
<feature type="transmembrane region" description="Helical" evidence="6">
    <location>
        <begin position="72"/>
        <end position="90"/>
    </location>
</feature>
<dbReference type="AlphaFoldDB" id="A0A495IU38"/>
<keyword evidence="3 6" id="KW-0812">Transmembrane</keyword>
<feature type="transmembrane region" description="Helical" evidence="6">
    <location>
        <begin position="110"/>
        <end position="132"/>
    </location>
</feature>
<keyword evidence="8" id="KW-1185">Reference proteome</keyword>
<evidence type="ECO:0000256" key="4">
    <source>
        <dbReference type="ARBA" id="ARBA00022989"/>
    </source>
</evidence>
<evidence type="ECO:0000256" key="2">
    <source>
        <dbReference type="ARBA" id="ARBA00022475"/>
    </source>
</evidence>
<gene>
    <name evidence="7" type="ORF">BDD43_0296</name>
</gene>
<name>A0A495IU38_9SPHI</name>
<evidence type="ECO:0000256" key="5">
    <source>
        <dbReference type="ARBA" id="ARBA00023136"/>
    </source>
</evidence>
<proteinExistence type="predicted"/>
<sequence>MFLTFLLGLAINFMGYIPPGNINLTLVQIAINRGTKQALYFIIAFSCIEFFFTWFIIHAANWLAGQIKLDIIIDWVMIVLFTTLALVTWINRKKAPTTDYSKYDSIKYGIVLGFVNPMQIPFWMICGTYVIAHGWITTGTLPLIIFSLGSAAGAFLCLFIYSRVAGYFQSKFELSTRAINTCIAALFFAFALYHIIKQLQLLFWA</sequence>
<evidence type="ECO:0000256" key="3">
    <source>
        <dbReference type="ARBA" id="ARBA00022692"/>
    </source>
</evidence>
<evidence type="ECO:0000256" key="1">
    <source>
        <dbReference type="ARBA" id="ARBA00004651"/>
    </source>
</evidence>
<keyword evidence="5 6" id="KW-0472">Membrane</keyword>
<protein>
    <submittedName>
        <fullName evidence="7">LysE type translocator</fullName>
    </submittedName>
</protein>
<feature type="transmembrane region" description="Helical" evidence="6">
    <location>
        <begin position="178"/>
        <end position="196"/>
    </location>
</feature>
<dbReference type="GO" id="GO:0005886">
    <property type="term" value="C:plasma membrane"/>
    <property type="evidence" value="ECO:0007669"/>
    <property type="project" value="UniProtKB-SubCell"/>
</dbReference>
<feature type="transmembrane region" description="Helical" evidence="6">
    <location>
        <begin position="144"/>
        <end position="166"/>
    </location>
</feature>
<accession>A0A495IU38</accession>
<dbReference type="InterPro" id="IPR001123">
    <property type="entry name" value="LeuE-type"/>
</dbReference>
<evidence type="ECO:0000313" key="7">
    <source>
        <dbReference type="EMBL" id="RKR80200.1"/>
    </source>
</evidence>